<evidence type="ECO:0000256" key="1">
    <source>
        <dbReference type="SAM" id="SignalP"/>
    </source>
</evidence>
<evidence type="ECO:0000313" key="3">
    <source>
        <dbReference type="EMBL" id="HIQ67559.1"/>
    </source>
</evidence>
<name>A0A9D0Z1R6_9FIRM</name>
<evidence type="ECO:0000313" key="4">
    <source>
        <dbReference type="Proteomes" id="UP000886796"/>
    </source>
</evidence>
<dbReference type="Gene3D" id="3.10.620.30">
    <property type="match status" value="1"/>
</dbReference>
<feature type="signal peptide" evidence="1">
    <location>
        <begin position="1"/>
        <end position="23"/>
    </location>
</feature>
<dbReference type="Proteomes" id="UP000886796">
    <property type="component" value="Unassembled WGS sequence"/>
</dbReference>
<dbReference type="EMBL" id="DVFK01000052">
    <property type="protein sequence ID" value="HIQ67559.1"/>
    <property type="molecule type" value="Genomic_DNA"/>
</dbReference>
<dbReference type="Pfam" id="PF01841">
    <property type="entry name" value="Transglut_core"/>
    <property type="match status" value="1"/>
</dbReference>
<gene>
    <name evidence="3" type="ORF">IAB74_03490</name>
</gene>
<comment type="caution">
    <text evidence="3">The sequence shown here is derived from an EMBL/GenBank/DDBJ whole genome shotgun (WGS) entry which is preliminary data.</text>
</comment>
<dbReference type="AlphaFoldDB" id="A0A9D0Z1R6"/>
<evidence type="ECO:0000259" key="2">
    <source>
        <dbReference type="Pfam" id="PF01841"/>
    </source>
</evidence>
<feature type="domain" description="Transglutaminase-like" evidence="2">
    <location>
        <begin position="311"/>
        <end position="402"/>
    </location>
</feature>
<feature type="chain" id="PRO_5038854838" description="Transglutaminase-like domain-containing protein" evidence="1">
    <location>
        <begin position="24"/>
        <end position="444"/>
    </location>
</feature>
<dbReference type="InterPro" id="IPR002931">
    <property type="entry name" value="Transglutaminase-like"/>
</dbReference>
<protein>
    <recommendedName>
        <fullName evidence="2">Transglutaminase-like domain-containing protein</fullName>
    </recommendedName>
</protein>
<proteinExistence type="predicted"/>
<dbReference type="PROSITE" id="PS51257">
    <property type="entry name" value="PROKAR_LIPOPROTEIN"/>
    <property type="match status" value="1"/>
</dbReference>
<keyword evidence="1" id="KW-0732">Signal</keyword>
<organism evidence="3 4">
    <name type="scientific">Candidatus Faecousia excrementigallinarum</name>
    <dbReference type="NCBI Taxonomy" id="2840806"/>
    <lineage>
        <taxon>Bacteria</taxon>
        <taxon>Bacillati</taxon>
        <taxon>Bacillota</taxon>
        <taxon>Clostridia</taxon>
        <taxon>Eubacteriales</taxon>
        <taxon>Oscillospiraceae</taxon>
        <taxon>Faecousia</taxon>
    </lineage>
</organism>
<dbReference type="SUPFAM" id="SSF54001">
    <property type="entry name" value="Cysteine proteinases"/>
    <property type="match status" value="1"/>
</dbReference>
<dbReference type="InterPro" id="IPR038765">
    <property type="entry name" value="Papain-like_cys_pep_sf"/>
</dbReference>
<accession>A0A9D0Z1R6</accession>
<sequence length="444" mass="49403">MQKKLFITMILLLALLLAACSNGSGETEPAVYYKATFVLDGVVYAQQQVEEGGTPTQVALNIPGLTLLGWQNAAGETVTPESLPLTGDATYTAVVKPQLDQHKSFLFVDTNGFLWPEQPLTGEALAAGLKALAPEAAHPYFPELPQGEETVTKQQLEAVLSQFFAGEQVTKALEQQGDTVLRRDFALVMCSLLGRDTTAKISLTEESKMPLDVNKNTKDYLYLLEASVDHTQDENGVAWTEVDIPTGLEPGFVNLSGYLYYVQEDGTFLCDGDVGTLRFGADGRYTSGDAELDTMVAQILDELLKAEPEADRMTHLRTVFDYCVESFEYLRRLDNVLGKGETGWEINEAKTMISTGKGNCYNFAATFWALSRGMGFETIAISGTCTSTDQPHAWTVINLDGENYFFDPQWQYDYNRREIYDKDMFMIPMDKVGWWGYEWADDAF</sequence>
<reference evidence="3" key="1">
    <citation type="submission" date="2020-10" db="EMBL/GenBank/DDBJ databases">
        <authorList>
            <person name="Gilroy R."/>
        </authorList>
    </citation>
    <scope>NUCLEOTIDE SEQUENCE</scope>
    <source>
        <strain evidence="3">13361</strain>
    </source>
</reference>
<reference evidence="3" key="2">
    <citation type="journal article" date="2021" name="PeerJ">
        <title>Extensive microbial diversity within the chicken gut microbiome revealed by metagenomics and culture.</title>
        <authorList>
            <person name="Gilroy R."/>
            <person name="Ravi A."/>
            <person name="Getino M."/>
            <person name="Pursley I."/>
            <person name="Horton D.L."/>
            <person name="Alikhan N.F."/>
            <person name="Baker D."/>
            <person name="Gharbi K."/>
            <person name="Hall N."/>
            <person name="Watson M."/>
            <person name="Adriaenssens E.M."/>
            <person name="Foster-Nyarko E."/>
            <person name="Jarju S."/>
            <person name="Secka A."/>
            <person name="Antonio M."/>
            <person name="Oren A."/>
            <person name="Chaudhuri R.R."/>
            <person name="La Ragione R."/>
            <person name="Hildebrand F."/>
            <person name="Pallen M.J."/>
        </authorList>
    </citation>
    <scope>NUCLEOTIDE SEQUENCE</scope>
    <source>
        <strain evidence="3">13361</strain>
    </source>
</reference>